<protein>
    <submittedName>
        <fullName evidence="1">Uncharacterized protein</fullName>
    </submittedName>
</protein>
<sequence>MKVVYLYDGTPHLVFKNEEGEYQYPEETWTEMPPPEGIYSPFYFDGNEWIGATREEWLESFPKDEDGEPQSPDQSILQMAQTQMQVAESSYQLRETQQKLALTMLDNAEKDKSIKNLEQQQAQVLLELAEIKGGE</sequence>
<proteinExistence type="predicted"/>
<reference evidence="1 2" key="1">
    <citation type="submission" date="2019-11" db="EMBL/GenBank/DDBJ databases">
        <title>Implementation of targeted gown and glove precautions to prevent Staphylococcus aureus acquisition in community-based nursing homes.</title>
        <authorList>
            <person name="Stine O.C."/>
        </authorList>
    </citation>
    <scope>NUCLEOTIDE SEQUENCE [LARGE SCALE GENOMIC DNA]</scope>
    <source>
        <strain evidence="1 2">S_2062.LAUP.DI</strain>
    </source>
</reference>
<evidence type="ECO:0000313" key="2">
    <source>
        <dbReference type="Proteomes" id="UP000471199"/>
    </source>
</evidence>
<name>A0A7X3FDX9_STAAU</name>
<comment type="caution">
    <text evidence="1">The sequence shown here is derived from an EMBL/GenBank/DDBJ whole genome shotgun (WGS) entry which is preliminary data.</text>
</comment>
<accession>A0A7X3FDX9</accession>
<dbReference type="EMBL" id="WPTS01000043">
    <property type="protein sequence ID" value="MVK36402.1"/>
    <property type="molecule type" value="Genomic_DNA"/>
</dbReference>
<dbReference type="Proteomes" id="UP000471199">
    <property type="component" value="Unassembled WGS sequence"/>
</dbReference>
<organism evidence="1 2">
    <name type="scientific">Staphylococcus aureus</name>
    <dbReference type="NCBI Taxonomy" id="1280"/>
    <lineage>
        <taxon>Bacteria</taxon>
        <taxon>Bacillati</taxon>
        <taxon>Bacillota</taxon>
        <taxon>Bacilli</taxon>
        <taxon>Bacillales</taxon>
        <taxon>Staphylococcaceae</taxon>
        <taxon>Staphylococcus</taxon>
    </lineage>
</organism>
<dbReference type="AlphaFoldDB" id="A0A7X3FDX9"/>
<gene>
    <name evidence="1" type="ORF">GO814_14755</name>
</gene>
<evidence type="ECO:0000313" key="1">
    <source>
        <dbReference type="EMBL" id="MVK36402.1"/>
    </source>
</evidence>